<dbReference type="KEGG" id="fcy:FRACYDRAFT_165389"/>
<protein>
    <recommendedName>
        <fullName evidence="2">histone acetyltransferase</fullName>
        <ecNumber evidence="2">2.3.1.48</ecNumber>
    </recommendedName>
</protein>
<dbReference type="PANTHER" id="PTHR13808:SF1">
    <property type="entry name" value="HISTONE ACETYLTRANSFERASE"/>
    <property type="match status" value="1"/>
</dbReference>
<keyword evidence="5" id="KW-0863">Zinc-finger</keyword>
<dbReference type="Pfam" id="PF02135">
    <property type="entry name" value="zf-TAZ"/>
    <property type="match status" value="1"/>
</dbReference>
<dbReference type="InterPro" id="IPR000197">
    <property type="entry name" value="Znf_TAZ"/>
</dbReference>
<dbReference type="InParanoid" id="A0A1E7FU07"/>
<evidence type="ECO:0000313" key="13">
    <source>
        <dbReference type="EMBL" id="OEU21597.1"/>
    </source>
</evidence>
<dbReference type="GO" id="GO:0003713">
    <property type="term" value="F:transcription coactivator activity"/>
    <property type="evidence" value="ECO:0007669"/>
    <property type="project" value="TreeGrafter"/>
</dbReference>
<organism evidence="13 14">
    <name type="scientific">Fragilariopsis cylindrus CCMP1102</name>
    <dbReference type="NCBI Taxonomy" id="635003"/>
    <lineage>
        <taxon>Eukaryota</taxon>
        <taxon>Sar</taxon>
        <taxon>Stramenopiles</taxon>
        <taxon>Ochrophyta</taxon>
        <taxon>Bacillariophyta</taxon>
        <taxon>Bacillariophyceae</taxon>
        <taxon>Bacillariophycidae</taxon>
        <taxon>Bacillariales</taxon>
        <taxon>Bacillariaceae</taxon>
        <taxon>Fragilariopsis</taxon>
    </lineage>
</organism>
<feature type="non-terminal residue" evidence="13">
    <location>
        <position position="1"/>
    </location>
</feature>
<keyword evidence="4" id="KW-0479">Metal-binding</keyword>
<dbReference type="SMART" id="SM00551">
    <property type="entry name" value="ZnF_TAZ"/>
    <property type="match status" value="1"/>
</dbReference>
<dbReference type="InterPro" id="IPR013178">
    <property type="entry name" value="Histone_AcTrfase_Rtt109/CBP"/>
</dbReference>
<evidence type="ECO:0000256" key="5">
    <source>
        <dbReference type="ARBA" id="ARBA00022771"/>
    </source>
</evidence>
<sequence>QQRLLLLRHASKCKMGNACTTKFCAQMKPLWQHMKKCRDKDCSTRHCQSSRCVLTHYRICKSQGKTATCEICGPV</sequence>
<feature type="domain" description="TAZ-type" evidence="12">
    <location>
        <begin position="1"/>
        <end position="75"/>
    </location>
</feature>
<evidence type="ECO:0000256" key="1">
    <source>
        <dbReference type="ARBA" id="ARBA00004123"/>
    </source>
</evidence>
<evidence type="ECO:0000256" key="10">
    <source>
        <dbReference type="ARBA" id="ARBA00023242"/>
    </source>
</evidence>
<dbReference type="EMBL" id="KV784354">
    <property type="protein sequence ID" value="OEU21597.1"/>
    <property type="molecule type" value="Genomic_DNA"/>
</dbReference>
<keyword evidence="6" id="KW-0862">Zinc</keyword>
<dbReference type="PROSITE" id="PS50134">
    <property type="entry name" value="ZF_TAZ"/>
    <property type="match status" value="1"/>
</dbReference>
<proteinExistence type="predicted"/>
<evidence type="ECO:0000313" key="14">
    <source>
        <dbReference type="Proteomes" id="UP000095751"/>
    </source>
</evidence>
<dbReference type="OrthoDB" id="899at2759"/>
<dbReference type="SUPFAM" id="SSF57933">
    <property type="entry name" value="TAZ domain"/>
    <property type="match status" value="1"/>
</dbReference>
<dbReference type="PANTHER" id="PTHR13808">
    <property type="entry name" value="CBP/P300-RELATED"/>
    <property type="match status" value="1"/>
</dbReference>
<evidence type="ECO:0000256" key="7">
    <source>
        <dbReference type="ARBA" id="ARBA00022853"/>
    </source>
</evidence>
<dbReference type="GO" id="GO:0000123">
    <property type="term" value="C:histone acetyltransferase complex"/>
    <property type="evidence" value="ECO:0007669"/>
    <property type="project" value="TreeGrafter"/>
</dbReference>
<keyword evidence="14" id="KW-1185">Reference proteome</keyword>
<keyword evidence="3" id="KW-0808">Transferase</keyword>
<dbReference type="InterPro" id="IPR035898">
    <property type="entry name" value="TAZ_dom_sf"/>
</dbReference>
<keyword evidence="7" id="KW-0156">Chromatin regulator</keyword>
<dbReference type="Proteomes" id="UP000095751">
    <property type="component" value="Unassembled WGS sequence"/>
</dbReference>
<dbReference type="GO" id="GO:0004402">
    <property type="term" value="F:histone acetyltransferase activity"/>
    <property type="evidence" value="ECO:0007669"/>
    <property type="project" value="InterPro"/>
</dbReference>
<comment type="catalytic activity">
    <reaction evidence="11">
        <text>L-lysyl-[protein] + acetyl-CoA = N(6)-acetyl-L-lysyl-[protein] + CoA + H(+)</text>
        <dbReference type="Rhea" id="RHEA:45948"/>
        <dbReference type="Rhea" id="RHEA-COMP:9752"/>
        <dbReference type="Rhea" id="RHEA-COMP:10731"/>
        <dbReference type="ChEBI" id="CHEBI:15378"/>
        <dbReference type="ChEBI" id="CHEBI:29969"/>
        <dbReference type="ChEBI" id="CHEBI:57287"/>
        <dbReference type="ChEBI" id="CHEBI:57288"/>
        <dbReference type="ChEBI" id="CHEBI:61930"/>
        <dbReference type="EC" id="2.3.1.48"/>
    </reaction>
</comment>
<evidence type="ECO:0000256" key="8">
    <source>
        <dbReference type="ARBA" id="ARBA00023015"/>
    </source>
</evidence>
<dbReference type="GO" id="GO:0045944">
    <property type="term" value="P:positive regulation of transcription by RNA polymerase II"/>
    <property type="evidence" value="ECO:0007669"/>
    <property type="project" value="TreeGrafter"/>
</dbReference>
<evidence type="ECO:0000256" key="3">
    <source>
        <dbReference type="ARBA" id="ARBA00022679"/>
    </source>
</evidence>
<evidence type="ECO:0000259" key="12">
    <source>
        <dbReference type="PROSITE" id="PS50134"/>
    </source>
</evidence>
<gene>
    <name evidence="13" type="ORF">FRACYDRAFT_165389</name>
</gene>
<dbReference type="EC" id="2.3.1.48" evidence="2"/>
<evidence type="ECO:0000256" key="6">
    <source>
        <dbReference type="ARBA" id="ARBA00022833"/>
    </source>
</evidence>
<dbReference type="Gene3D" id="1.20.1020.10">
    <property type="entry name" value="TAZ domain"/>
    <property type="match status" value="1"/>
</dbReference>
<evidence type="ECO:0000256" key="9">
    <source>
        <dbReference type="ARBA" id="ARBA00023163"/>
    </source>
</evidence>
<keyword evidence="9" id="KW-0804">Transcription</keyword>
<comment type="subcellular location">
    <subcellularLocation>
        <location evidence="1">Nucleus</location>
    </subcellularLocation>
</comment>
<evidence type="ECO:0000256" key="2">
    <source>
        <dbReference type="ARBA" id="ARBA00013184"/>
    </source>
</evidence>
<name>A0A1E7FU07_9STRA</name>
<evidence type="ECO:0000256" key="4">
    <source>
        <dbReference type="ARBA" id="ARBA00022723"/>
    </source>
</evidence>
<keyword evidence="8" id="KW-0805">Transcription regulation</keyword>
<dbReference type="AlphaFoldDB" id="A0A1E7FU07"/>
<dbReference type="GO" id="GO:0031490">
    <property type="term" value="F:chromatin DNA binding"/>
    <property type="evidence" value="ECO:0007669"/>
    <property type="project" value="TreeGrafter"/>
</dbReference>
<accession>A0A1E7FU07</accession>
<dbReference type="GO" id="GO:0005667">
    <property type="term" value="C:transcription regulator complex"/>
    <property type="evidence" value="ECO:0007669"/>
    <property type="project" value="TreeGrafter"/>
</dbReference>
<reference evidence="13 14" key="1">
    <citation type="submission" date="2016-09" db="EMBL/GenBank/DDBJ databases">
        <title>Extensive genetic diversity and differential bi-allelic expression allows diatom success in the polar Southern Ocean.</title>
        <authorList>
            <consortium name="DOE Joint Genome Institute"/>
            <person name="Mock T."/>
            <person name="Otillar R.P."/>
            <person name="Strauss J."/>
            <person name="Dupont C."/>
            <person name="Frickenhaus S."/>
            <person name="Maumus F."/>
            <person name="Mcmullan M."/>
            <person name="Sanges R."/>
            <person name="Schmutz J."/>
            <person name="Toseland A."/>
            <person name="Valas R."/>
            <person name="Veluchamy A."/>
            <person name="Ward B.J."/>
            <person name="Allen A."/>
            <person name="Barry K."/>
            <person name="Falciatore A."/>
            <person name="Ferrante M."/>
            <person name="Fortunato A.E."/>
            <person name="Gloeckner G."/>
            <person name="Gruber A."/>
            <person name="Hipkin R."/>
            <person name="Janech M."/>
            <person name="Kroth P."/>
            <person name="Leese F."/>
            <person name="Lindquist E."/>
            <person name="Lyon B.R."/>
            <person name="Martin J."/>
            <person name="Mayer C."/>
            <person name="Parker M."/>
            <person name="Quesneville H."/>
            <person name="Raymond J."/>
            <person name="Uhlig C."/>
            <person name="Valentin K.U."/>
            <person name="Worden A.Z."/>
            <person name="Armbrust E.V."/>
            <person name="Bowler C."/>
            <person name="Green B."/>
            <person name="Moulton V."/>
            <person name="Van Oosterhout C."/>
            <person name="Grigoriev I."/>
        </authorList>
    </citation>
    <scope>NUCLEOTIDE SEQUENCE [LARGE SCALE GENOMIC DNA]</scope>
    <source>
        <strain evidence="13 14">CCMP1102</strain>
    </source>
</reference>
<keyword evidence="10" id="KW-0539">Nucleus</keyword>
<dbReference type="GO" id="GO:0008270">
    <property type="term" value="F:zinc ion binding"/>
    <property type="evidence" value="ECO:0007669"/>
    <property type="project" value="UniProtKB-KW"/>
</dbReference>
<dbReference type="GO" id="GO:0005634">
    <property type="term" value="C:nucleus"/>
    <property type="evidence" value="ECO:0007669"/>
    <property type="project" value="UniProtKB-SubCell"/>
</dbReference>
<evidence type="ECO:0000256" key="11">
    <source>
        <dbReference type="ARBA" id="ARBA00048017"/>
    </source>
</evidence>
<feature type="non-terminal residue" evidence="13">
    <location>
        <position position="75"/>
    </location>
</feature>